<dbReference type="PANTHER" id="PTHR36303:SF1">
    <property type="entry name" value="2',3'-CYCLIC-NUCLEOTIDE 2'-PHOSPHODIESTERASE"/>
    <property type="match status" value="1"/>
</dbReference>
<reference evidence="3 5" key="1">
    <citation type="submission" date="2015-09" db="EMBL/GenBank/DDBJ databases">
        <authorList>
            <consortium name="Pathogen Informatics"/>
        </authorList>
    </citation>
    <scope>NUCLEOTIDE SEQUENCE [LARGE SCALE GENOMIC DNA]</scope>
    <source>
        <strain evidence="3 5">2789STDY5834939</strain>
    </source>
</reference>
<dbReference type="PANTHER" id="PTHR36303">
    <property type="entry name" value="2',3'-CYCLIC-NUCLEOTIDE 2'-PHOSPHODIESTERASE"/>
    <property type="match status" value="1"/>
</dbReference>
<keyword evidence="2" id="KW-0479">Metal-binding</keyword>
<evidence type="ECO:0000313" key="6">
    <source>
        <dbReference type="Proteomes" id="UP000260828"/>
    </source>
</evidence>
<dbReference type="EMBL" id="QVME01000001">
    <property type="protein sequence ID" value="RGE69649.1"/>
    <property type="molecule type" value="Genomic_DNA"/>
</dbReference>
<feature type="active site" description="Proton donor" evidence="1">
    <location>
        <position position="68"/>
    </location>
</feature>
<evidence type="ECO:0000313" key="4">
    <source>
        <dbReference type="EMBL" id="RGE69649.1"/>
    </source>
</evidence>
<dbReference type="AlphaFoldDB" id="A0A174NDX0"/>
<dbReference type="GeneID" id="72465671"/>
<dbReference type="PIRSF" id="PIRSF004789">
    <property type="entry name" value="DR1281"/>
    <property type="match status" value="1"/>
</dbReference>
<feature type="binding site" evidence="2">
    <location>
        <position position="40"/>
    </location>
    <ligand>
        <name>Fe cation</name>
        <dbReference type="ChEBI" id="CHEBI:24875"/>
        <label>1</label>
    </ligand>
</feature>
<dbReference type="EMBL" id="CZBE01000005">
    <property type="protein sequence ID" value="CUP46854.1"/>
    <property type="molecule type" value="Genomic_DNA"/>
</dbReference>
<dbReference type="Gene3D" id="3.60.21.10">
    <property type="match status" value="1"/>
</dbReference>
<name>A0A174NDX0_9FIRM</name>
<feature type="binding site" evidence="2">
    <location>
        <position position="8"/>
    </location>
    <ligand>
        <name>Fe cation</name>
        <dbReference type="ChEBI" id="CHEBI:24875"/>
        <label>1</label>
    </ligand>
</feature>
<dbReference type="RefSeq" id="WP_006875653.1">
    <property type="nucleotide sequence ID" value="NZ_CABIWA010000007.1"/>
</dbReference>
<feature type="binding site" evidence="2">
    <location>
        <position position="39"/>
    </location>
    <ligand>
        <name>Fe cation</name>
        <dbReference type="ChEBI" id="CHEBI:24875"/>
        <label>2</label>
    </ligand>
</feature>
<dbReference type="GO" id="GO:0004113">
    <property type="term" value="F:2',3'-cyclic-nucleotide 3'-phosphodiesterase activity"/>
    <property type="evidence" value="ECO:0007669"/>
    <property type="project" value="TreeGrafter"/>
</dbReference>
<dbReference type="GO" id="GO:0046872">
    <property type="term" value="F:metal ion binding"/>
    <property type="evidence" value="ECO:0007669"/>
    <property type="project" value="UniProtKB-KW"/>
</dbReference>
<reference evidence="4 6" key="2">
    <citation type="submission" date="2018-08" db="EMBL/GenBank/DDBJ databases">
        <title>A genome reference for cultivated species of the human gut microbiota.</title>
        <authorList>
            <person name="Zou Y."/>
            <person name="Xue W."/>
            <person name="Luo G."/>
        </authorList>
    </citation>
    <scope>NUCLEOTIDE SEQUENCE [LARGE SCALE GENOMIC DNA]</scope>
    <source>
        <strain evidence="4 6">TF05-12AC</strain>
    </source>
</reference>
<evidence type="ECO:0000256" key="2">
    <source>
        <dbReference type="PIRSR" id="PIRSR004789-51"/>
    </source>
</evidence>
<proteinExistence type="predicted"/>
<evidence type="ECO:0000256" key="1">
    <source>
        <dbReference type="PIRSR" id="PIRSR004789-50"/>
    </source>
</evidence>
<dbReference type="NCBIfam" id="TIGR00282">
    <property type="entry name" value="TIGR00282 family metallophosphoesterase"/>
    <property type="match status" value="1"/>
</dbReference>
<dbReference type="Proteomes" id="UP000260828">
    <property type="component" value="Unassembled WGS sequence"/>
</dbReference>
<feature type="binding site" evidence="2">
    <location>
        <position position="149"/>
    </location>
    <ligand>
        <name>Fe cation</name>
        <dbReference type="ChEBI" id="CHEBI:24875"/>
        <label>2</label>
    </ligand>
</feature>
<organism evidence="3 5">
    <name type="scientific">Anaerotruncus colihominis</name>
    <dbReference type="NCBI Taxonomy" id="169435"/>
    <lineage>
        <taxon>Bacteria</taxon>
        <taxon>Bacillati</taxon>
        <taxon>Bacillota</taxon>
        <taxon>Clostridia</taxon>
        <taxon>Eubacteriales</taxon>
        <taxon>Oscillospiraceae</taxon>
        <taxon>Anaerotruncus</taxon>
    </lineage>
</organism>
<dbReference type="InterPro" id="IPR029052">
    <property type="entry name" value="Metallo-depent_PP-like"/>
</dbReference>
<evidence type="ECO:0000313" key="3">
    <source>
        <dbReference type="EMBL" id="CUP46854.1"/>
    </source>
</evidence>
<dbReference type="Proteomes" id="UP000095765">
    <property type="component" value="Unassembled WGS sequence"/>
</dbReference>
<dbReference type="SUPFAM" id="SSF56300">
    <property type="entry name" value="Metallo-dependent phosphatases"/>
    <property type="match status" value="1"/>
</dbReference>
<dbReference type="OrthoDB" id="9801109at2"/>
<dbReference type="Pfam" id="PF13277">
    <property type="entry name" value="YmdB"/>
    <property type="match status" value="1"/>
</dbReference>
<sequence>MNILFFGDVVGQPGCDKLRRELPRLRRAYDAGIVIANGENSAEGNGITPHSAQHLFDSGVDVITTGNHVLRRREIYPKLDEQNGIIRPANYHPSAPGAGWYLYDSPAFPVAIINLQGRVYMEPPLASPFDTADVLLSEIKCPNIVVDFHAEATAEKLALAHYLDGRVSAVLGTHTHVTTADERLLPNGTAYITDVGMCGGRNSILGVEKSRAIEKLRTGLPHRFSNDPEQIELHGVLLTFEGTSGRVGRIERIFAPA</sequence>
<feature type="binding site" evidence="2">
    <location>
        <position position="174"/>
    </location>
    <ligand>
        <name>Fe cation</name>
        <dbReference type="ChEBI" id="CHEBI:24875"/>
        <label>2</label>
    </ligand>
</feature>
<evidence type="ECO:0000313" key="5">
    <source>
        <dbReference type="Proteomes" id="UP000095765"/>
    </source>
</evidence>
<protein>
    <submittedName>
        <fullName evidence="3">Metallophosphoesterase, MG_246/BB_0505 family</fullName>
    </submittedName>
    <submittedName>
        <fullName evidence="4">TIGR00282 family metallophosphoesterase</fullName>
    </submittedName>
</protein>
<accession>A0A174NDX0</accession>
<feature type="binding site" evidence="2">
    <location>
        <position position="39"/>
    </location>
    <ligand>
        <name>Fe cation</name>
        <dbReference type="ChEBI" id="CHEBI:24875"/>
        <label>1</label>
    </ligand>
</feature>
<gene>
    <name evidence="4" type="ORF">DXC40_00850</name>
    <name evidence="3" type="ORF">ERS852551_00889</name>
</gene>
<feature type="binding site" evidence="2">
    <location>
        <position position="67"/>
    </location>
    <ligand>
        <name>Fe cation</name>
        <dbReference type="ChEBI" id="CHEBI:24875"/>
        <label>2</label>
    </ligand>
</feature>
<dbReference type="InterPro" id="IPR005235">
    <property type="entry name" value="YmdB-like"/>
</dbReference>
<feature type="binding site" evidence="2">
    <location>
        <position position="176"/>
    </location>
    <ligand>
        <name>Fe cation</name>
        <dbReference type="ChEBI" id="CHEBI:24875"/>
        <label>1</label>
    </ligand>
</feature>